<feature type="compositionally biased region" description="Basic and acidic residues" evidence="6">
    <location>
        <begin position="629"/>
        <end position="638"/>
    </location>
</feature>
<dbReference type="PANTHER" id="PTHR24324:SF9">
    <property type="entry name" value="HOMEOBOX DOMAIN-CONTAINING PROTEIN"/>
    <property type="match status" value="1"/>
</dbReference>
<feature type="compositionally biased region" description="Acidic residues" evidence="6">
    <location>
        <begin position="435"/>
        <end position="448"/>
    </location>
</feature>
<feature type="compositionally biased region" description="Polar residues" evidence="6">
    <location>
        <begin position="414"/>
        <end position="429"/>
    </location>
</feature>
<dbReference type="PANTHER" id="PTHR24324">
    <property type="entry name" value="HOMEOBOX PROTEIN HHEX"/>
    <property type="match status" value="1"/>
</dbReference>
<feature type="compositionally biased region" description="Low complexity" evidence="6">
    <location>
        <begin position="9"/>
        <end position="20"/>
    </location>
</feature>
<dbReference type="GO" id="GO:0005634">
    <property type="term" value="C:nucleus"/>
    <property type="evidence" value="ECO:0007669"/>
    <property type="project" value="UniProtKB-SubCell"/>
</dbReference>
<dbReference type="PROSITE" id="PS00027">
    <property type="entry name" value="HOMEOBOX_1"/>
    <property type="match status" value="1"/>
</dbReference>
<evidence type="ECO:0000259" key="7">
    <source>
        <dbReference type="PROSITE" id="PS50071"/>
    </source>
</evidence>
<feature type="region of interest" description="Disordered" evidence="6">
    <location>
        <begin position="629"/>
        <end position="793"/>
    </location>
</feature>
<comment type="caution">
    <text evidence="8">The sequence shown here is derived from an EMBL/GenBank/DDBJ whole genome shotgun (WGS) entry which is preliminary data.</text>
</comment>
<dbReference type="SUPFAM" id="SSF46689">
    <property type="entry name" value="Homeodomain-like"/>
    <property type="match status" value="1"/>
</dbReference>
<feature type="compositionally biased region" description="Basic and acidic residues" evidence="6">
    <location>
        <begin position="467"/>
        <end position="476"/>
    </location>
</feature>
<dbReference type="PROSITE" id="PS50071">
    <property type="entry name" value="HOMEOBOX_2"/>
    <property type="match status" value="1"/>
</dbReference>
<gene>
    <name evidence="8" type="ORF">NliqN6_3854</name>
</gene>
<proteinExistence type="predicted"/>
<dbReference type="EMBL" id="BLZA01000021">
    <property type="protein sequence ID" value="GHJ87452.1"/>
    <property type="molecule type" value="Genomic_DNA"/>
</dbReference>
<feature type="region of interest" description="Disordered" evidence="6">
    <location>
        <begin position="345"/>
        <end position="515"/>
    </location>
</feature>
<evidence type="ECO:0000256" key="1">
    <source>
        <dbReference type="ARBA" id="ARBA00023125"/>
    </source>
</evidence>
<dbReference type="InterPro" id="IPR009057">
    <property type="entry name" value="Homeodomain-like_sf"/>
</dbReference>
<comment type="subcellular location">
    <subcellularLocation>
        <location evidence="4 5">Nucleus</location>
    </subcellularLocation>
</comment>
<dbReference type="OrthoDB" id="6159439at2759"/>
<feature type="compositionally biased region" description="Polar residues" evidence="6">
    <location>
        <begin position="381"/>
        <end position="391"/>
    </location>
</feature>
<dbReference type="InterPro" id="IPR017970">
    <property type="entry name" value="Homeobox_CS"/>
</dbReference>
<dbReference type="GO" id="GO:0000978">
    <property type="term" value="F:RNA polymerase II cis-regulatory region sequence-specific DNA binding"/>
    <property type="evidence" value="ECO:0007669"/>
    <property type="project" value="TreeGrafter"/>
</dbReference>
<feature type="compositionally biased region" description="Basic and acidic residues" evidence="6">
    <location>
        <begin position="494"/>
        <end position="504"/>
    </location>
</feature>
<feature type="compositionally biased region" description="Low complexity" evidence="6">
    <location>
        <begin position="648"/>
        <end position="664"/>
    </location>
</feature>
<dbReference type="InterPro" id="IPR001356">
    <property type="entry name" value="HD"/>
</dbReference>
<evidence type="ECO:0000256" key="4">
    <source>
        <dbReference type="PROSITE-ProRule" id="PRU00108"/>
    </source>
</evidence>
<feature type="compositionally biased region" description="Low complexity" evidence="6">
    <location>
        <begin position="288"/>
        <end position="307"/>
    </location>
</feature>
<feature type="region of interest" description="Disordered" evidence="6">
    <location>
        <begin position="101"/>
        <end position="146"/>
    </location>
</feature>
<dbReference type="Pfam" id="PF00046">
    <property type="entry name" value="Homeodomain"/>
    <property type="match status" value="1"/>
</dbReference>
<feature type="domain" description="Homeobox" evidence="7">
    <location>
        <begin position="21"/>
        <end position="81"/>
    </location>
</feature>
<keyword evidence="2 4" id="KW-0371">Homeobox</keyword>
<dbReference type="Gene3D" id="1.10.10.60">
    <property type="entry name" value="Homeodomain-like"/>
    <property type="match status" value="1"/>
</dbReference>
<evidence type="ECO:0000313" key="8">
    <source>
        <dbReference type="EMBL" id="GHJ87452.1"/>
    </source>
</evidence>
<keyword evidence="3 4" id="KW-0539">Nucleus</keyword>
<evidence type="ECO:0000256" key="2">
    <source>
        <dbReference type="ARBA" id="ARBA00023155"/>
    </source>
</evidence>
<organism evidence="8 9">
    <name type="scientific">Naganishia liquefaciens</name>
    <dbReference type="NCBI Taxonomy" id="104408"/>
    <lineage>
        <taxon>Eukaryota</taxon>
        <taxon>Fungi</taxon>
        <taxon>Dikarya</taxon>
        <taxon>Basidiomycota</taxon>
        <taxon>Agaricomycotina</taxon>
        <taxon>Tremellomycetes</taxon>
        <taxon>Filobasidiales</taxon>
        <taxon>Filobasidiaceae</taxon>
        <taxon>Naganishia</taxon>
    </lineage>
</organism>
<evidence type="ECO:0000256" key="5">
    <source>
        <dbReference type="RuleBase" id="RU000682"/>
    </source>
</evidence>
<keyword evidence="9" id="KW-1185">Reference proteome</keyword>
<accession>A0A8H3TUL4</accession>
<keyword evidence="1 4" id="KW-0238">DNA-binding</keyword>
<dbReference type="AlphaFoldDB" id="A0A8H3TUL4"/>
<feature type="compositionally biased region" description="Low complexity" evidence="6">
    <location>
        <begin position="136"/>
        <end position="146"/>
    </location>
</feature>
<feature type="region of interest" description="Disordered" evidence="6">
    <location>
        <begin position="280"/>
        <end position="310"/>
    </location>
</feature>
<dbReference type="InterPro" id="IPR051000">
    <property type="entry name" value="Homeobox_DNA-bind_prot"/>
</dbReference>
<evidence type="ECO:0000256" key="3">
    <source>
        <dbReference type="ARBA" id="ARBA00023242"/>
    </source>
</evidence>
<dbReference type="SMART" id="SM00389">
    <property type="entry name" value="HOX"/>
    <property type="match status" value="1"/>
</dbReference>
<feature type="compositionally biased region" description="Low complexity" evidence="6">
    <location>
        <begin position="345"/>
        <end position="375"/>
    </location>
</feature>
<feature type="compositionally biased region" description="Polar residues" evidence="6">
    <location>
        <begin position="965"/>
        <end position="980"/>
    </location>
</feature>
<feature type="DNA-binding region" description="Homeobox" evidence="4">
    <location>
        <begin position="23"/>
        <end position="82"/>
    </location>
</feature>
<feature type="region of interest" description="Disordered" evidence="6">
    <location>
        <begin position="847"/>
        <end position="878"/>
    </location>
</feature>
<dbReference type="GO" id="GO:0030154">
    <property type="term" value="P:cell differentiation"/>
    <property type="evidence" value="ECO:0007669"/>
    <property type="project" value="TreeGrafter"/>
</dbReference>
<protein>
    <recommendedName>
        <fullName evidence="7">Homeobox domain-containing protein</fullName>
    </recommendedName>
</protein>
<sequence>MSPAKRPLATPTPTTNAAAAGDSHKKRRRTSAEELKILEDAYRVNTLPSSEERQRLAERTGMTARAVQIWFQNKRQTEKRKMTQAMYPNVMIIPIHHPIDPSLATPNKGDPNAAASTSATPQSPWTTYHPHRPSHAHPGAAGLAAPGMPYPGGAGYIVQPIAGRPEGTPQTGFYPVMPPGMVPYPPPPPPGYALAPIASDEQRAAAENAAQNPTEGVEDEERLRTVSTANNAEEKPKPTSASASAMSAVHPGVPWQYYTPHPGYPPFAYGMPTPSTGPISAPVASASGQQAPATPTPTPAQQGAAYPGYPPPHVPGQGYYAQPYGYPPYGYPPYPYAAAPPAPAQAQASAPAREPPAAADTASSTALEAAATTPTRGADPTSHSQAPTSSAARHPTTMGALGYTFASSSERENTGSAAAYSQPSKVSSQDSHEDERDDAEGEGDDEELQQQHRRRAHNGSSPSPKHAASESNERARHPPSLSDAQSPFPAEPHNASRGDFHSRNSGEAARSGFRVTGETSALLGKEGEYVKGEEAVVVKIEKGEEVARETPEAVKELPAVASQQSDIGVSAVLVQPVPEPAQQGESQLFKAHVAIQRPRSSLGFAEPARRSTGSQRGILDEMCARRELPFRMIDEPDGRYGQGRNKTSAGAASSSSPNGRNPASDSDPFGGSAAVIPARRLSMSKPKRAKRPSSSSGLVIRRPARLPSRSPDIFDRMSSDPPSGGLEPSEDEDDDVPLRIRRARTEDSTGLGGDLSDTDIEDEDRVNNRPLRLPSSSNASDEYAVPSSTSTSRSLLVLATPDHRDVDGAAVALASHDQSSVLGGRKLRFVASDVLGGAGKKRKLELTEEDNKENENADTSIVTPAGGAKLKSRKEATRPSLGRMASLDYYAGSPAKRSCSLGAEARRLSRVVSKYQQKAPLSEVQVQVQSSATRPRHVLGESKAHRKLNGSSSAAVVQFGKTPRMGSTSGRTSVLRSLSVGNLDAPSHRSGESPTTARGRTEDEECARLLLGLGSSR</sequence>
<dbReference type="Proteomes" id="UP000620104">
    <property type="component" value="Unassembled WGS sequence"/>
</dbReference>
<feature type="compositionally biased region" description="Low complexity" evidence="6">
    <location>
        <begin position="111"/>
        <end position="127"/>
    </location>
</feature>
<evidence type="ECO:0000256" key="6">
    <source>
        <dbReference type="SAM" id="MobiDB-lite"/>
    </source>
</evidence>
<feature type="region of interest" description="Disordered" evidence="6">
    <location>
        <begin position="201"/>
        <end position="244"/>
    </location>
</feature>
<dbReference type="CDD" id="cd00086">
    <property type="entry name" value="homeodomain"/>
    <property type="match status" value="1"/>
</dbReference>
<reference evidence="8" key="1">
    <citation type="submission" date="2020-07" db="EMBL/GenBank/DDBJ databases">
        <title>Draft Genome Sequence of a Deep-Sea Yeast, Naganishia (Cryptococcus) liquefaciens strain N6.</title>
        <authorList>
            <person name="Han Y.W."/>
            <person name="Kajitani R."/>
            <person name="Morimoto H."/>
            <person name="Parhat M."/>
            <person name="Tsubouchi H."/>
            <person name="Bakenova O."/>
            <person name="Ogata M."/>
            <person name="Argunhan B."/>
            <person name="Aoki R."/>
            <person name="Kajiwara S."/>
            <person name="Itoh T."/>
            <person name="Iwasaki H."/>
        </authorList>
    </citation>
    <scope>NUCLEOTIDE SEQUENCE</scope>
    <source>
        <strain evidence="8">N6</strain>
    </source>
</reference>
<dbReference type="GO" id="GO:0000981">
    <property type="term" value="F:DNA-binding transcription factor activity, RNA polymerase II-specific"/>
    <property type="evidence" value="ECO:0007669"/>
    <property type="project" value="InterPro"/>
</dbReference>
<evidence type="ECO:0000313" key="9">
    <source>
        <dbReference type="Proteomes" id="UP000620104"/>
    </source>
</evidence>
<feature type="region of interest" description="Disordered" evidence="6">
    <location>
        <begin position="962"/>
        <end position="1004"/>
    </location>
</feature>
<feature type="region of interest" description="Disordered" evidence="6">
    <location>
        <begin position="1"/>
        <end position="34"/>
    </location>
</feature>
<name>A0A8H3TUL4_9TREE</name>